<reference evidence="4 5" key="1">
    <citation type="submission" date="2020-08" db="EMBL/GenBank/DDBJ databases">
        <title>Genome public.</title>
        <authorList>
            <person name="Liu C."/>
            <person name="Sun Q."/>
        </authorList>
    </citation>
    <scope>NUCLEOTIDE SEQUENCE [LARGE SCALE GENOMIC DNA]</scope>
    <source>
        <strain evidence="4 5">NSJ-71</strain>
    </source>
</reference>
<proteinExistence type="predicted"/>
<dbReference type="Gene3D" id="3.90.1150.10">
    <property type="entry name" value="Aspartate Aminotransferase, domain 1"/>
    <property type="match status" value="1"/>
</dbReference>
<dbReference type="Proteomes" id="UP000636755">
    <property type="component" value="Unassembled WGS sequence"/>
</dbReference>
<dbReference type="PANTHER" id="PTHR11601">
    <property type="entry name" value="CYSTEINE DESULFURYLASE FAMILY MEMBER"/>
    <property type="match status" value="1"/>
</dbReference>
<dbReference type="RefSeq" id="WP_186935813.1">
    <property type="nucleotide sequence ID" value="NZ_JACOPS010000004.1"/>
</dbReference>
<accession>A0ABR7HMN3</accession>
<name>A0ABR7HMN3_9FIRM</name>
<dbReference type="Pfam" id="PF00266">
    <property type="entry name" value="Aminotran_5"/>
    <property type="match status" value="1"/>
</dbReference>
<organism evidence="4 5">
    <name type="scientific">Ruminococcus intestinalis</name>
    <dbReference type="NCBI Taxonomy" id="2763066"/>
    <lineage>
        <taxon>Bacteria</taxon>
        <taxon>Bacillati</taxon>
        <taxon>Bacillota</taxon>
        <taxon>Clostridia</taxon>
        <taxon>Eubacteriales</taxon>
        <taxon>Oscillospiraceae</taxon>
        <taxon>Ruminococcus</taxon>
    </lineage>
</organism>
<evidence type="ECO:0000313" key="5">
    <source>
        <dbReference type="Proteomes" id="UP000636755"/>
    </source>
</evidence>
<evidence type="ECO:0000256" key="1">
    <source>
        <dbReference type="ARBA" id="ARBA00001933"/>
    </source>
</evidence>
<dbReference type="PANTHER" id="PTHR11601:SF50">
    <property type="entry name" value="CYSTEINE DESULFURASE ISCS 2-RELATED"/>
    <property type="match status" value="1"/>
</dbReference>
<comment type="caution">
    <text evidence="4">The sequence shown here is derived from an EMBL/GenBank/DDBJ whole genome shotgun (WGS) entry which is preliminary data.</text>
</comment>
<comment type="cofactor">
    <cofactor evidence="1">
        <name>pyridoxal 5'-phosphate</name>
        <dbReference type="ChEBI" id="CHEBI:597326"/>
    </cofactor>
</comment>
<dbReference type="InterPro" id="IPR015421">
    <property type="entry name" value="PyrdxlP-dep_Trfase_major"/>
</dbReference>
<dbReference type="InterPro" id="IPR015422">
    <property type="entry name" value="PyrdxlP-dep_Trfase_small"/>
</dbReference>
<evidence type="ECO:0000256" key="2">
    <source>
        <dbReference type="ARBA" id="ARBA00022898"/>
    </source>
</evidence>
<evidence type="ECO:0000259" key="3">
    <source>
        <dbReference type="Pfam" id="PF00266"/>
    </source>
</evidence>
<evidence type="ECO:0000313" key="4">
    <source>
        <dbReference type="EMBL" id="MBC5728750.1"/>
    </source>
</evidence>
<dbReference type="EMBL" id="JACOPS010000004">
    <property type="protein sequence ID" value="MBC5728750.1"/>
    <property type="molecule type" value="Genomic_DNA"/>
</dbReference>
<gene>
    <name evidence="4" type="ORF">H8R91_09530</name>
</gene>
<feature type="domain" description="Aminotransferase class V" evidence="3">
    <location>
        <begin position="3"/>
        <end position="361"/>
    </location>
</feature>
<dbReference type="Gene3D" id="1.10.260.50">
    <property type="match status" value="1"/>
</dbReference>
<keyword evidence="5" id="KW-1185">Reference proteome</keyword>
<dbReference type="PIRSF" id="PIRSF005572">
    <property type="entry name" value="NifS"/>
    <property type="match status" value="1"/>
</dbReference>
<protein>
    <submittedName>
        <fullName evidence="4">Cysteine desulfurase</fullName>
    </submittedName>
</protein>
<dbReference type="InterPro" id="IPR015424">
    <property type="entry name" value="PyrdxlP-dep_Trfase"/>
</dbReference>
<dbReference type="InterPro" id="IPR016454">
    <property type="entry name" value="Cysteine_dSase"/>
</dbReference>
<dbReference type="InterPro" id="IPR000192">
    <property type="entry name" value="Aminotrans_V_dom"/>
</dbReference>
<dbReference type="Gene3D" id="3.40.640.10">
    <property type="entry name" value="Type I PLP-dependent aspartate aminotransferase-like (Major domain)"/>
    <property type="match status" value="1"/>
</dbReference>
<sequence length="375" mass="40812">MEHYLDNSATTVASLAAAKKAFEMMTENYANPSSLHYRGMLAEQELEKARKAVAKQLFAQTDEIIFTSGGTEANNLALFGTAYAKKRRGTKIVTTSVEHSSIMESCKRLEQEGFEIAYVSPRQDGVVHTEDILAEVNDNTVLVSVMYVNNETGAIMPVAEIFDAVKGKKSDIICHTDAVQAFGKIAVNPKKLGADLVSVSAHKVHSPKGCGAIYIKKGARLVPRTYGGEQEKKIRPGTEPLPLIAAFGVACNEFAIEKNYEKVAELCEYAKNQLTKIDGVVINSPQNALPYVLNFSAGKVRSETMLHFLEEYEIYVSSGSACAKGAPSYVLSSMGYGSYRADSALRVSFSKLNTKEDVDALCTTLAQGLKVLVHR</sequence>
<dbReference type="SUPFAM" id="SSF53383">
    <property type="entry name" value="PLP-dependent transferases"/>
    <property type="match status" value="1"/>
</dbReference>
<keyword evidence="2" id="KW-0663">Pyridoxal phosphate</keyword>